<evidence type="ECO:0000313" key="1">
    <source>
        <dbReference type="EMBL" id="SHF86212.1"/>
    </source>
</evidence>
<keyword evidence="1" id="KW-0808">Transferase</keyword>
<keyword evidence="1" id="KW-0418">Kinase</keyword>
<accession>A0A1M5F551</accession>
<dbReference type="OrthoDB" id="9773772at2"/>
<dbReference type="GO" id="GO:0016301">
    <property type="term" value="F:kinase activity"/>
    <property type="evidence" value="ECO:0007669"/>
    <property type="project" value="UniProtKB-KW"/>
</dbReference>
<dbReference type="Pfam" id="PF06293">
    <property type="entry name" value="Kdo"/>
    <property type="match status" value="1"/>
</dbReference>
<protein>
    <submittedName>
        <fullName evidence="1">Lipopolysaccharide kinase (Kdo/WaaP) family protein</fullName>
    </submittedName>
</protein>
<dbReference type="STRING" id="1073325.SAMN05444483_10315"/>
<dbReference type="AlphaFoldDB" id="A0A1M5F551"/>
<name>A0A1M5F551_SALEC</name>
<evidence type="ECO:0000313" key="2">
    <source>
        <dbReference type="Proteomes" id="UP000183945"/>
    </source>
</evidence>
<keyword evidence="2" id="KW-1185">Reference proteome</keyword>
<sequence length="248" mass="29453">MKLRLNPAYLQKESKFEKLLLDFQDSGKEFGNSRRNELKTFNLDGDKLLIKSFKVPNFINKIAYKYIRKSKARRSFENANYLQKHDLGTPTPMAYAEQKGILFGRSYYICEKLDYDLTIRELIHDPNYPDGENILRAFTRFSFNMHENHVNFLDHSPGNSLIVKTKEAYEIYLVDLNRMEFKEMDFEARMKNFHRITPLKEMAAIIANEYSKLIPQTETEVFEKLWGYICEFQEKAARKKEMKKRLGL</sequence>
<dbReference type="RefSeq" id="WP_072877786.1">
    <property type="nucleotide sequence ID" value="NZ_FQVT01000003.1"/>
</dbReference>
<dbReference type="Proteomes" id="UP000183945">
    <property type="component" value="Unassembled WGS sequence"/>
</dbReference>
<proteinExistence type="predicted"/>
<organism evidence="1 2">
    <name type="scientific">Salegentibacter echinorum</name>
    <dbReference type="NCBI Taxonomy" id="1073325"/>
    <lineage>
        <taxon>Bacteria</taxon>
        <taxon>Pseudomonadati</taxon>
        <taxon>Bacteroidota</taxon>
        <taxon>Flavobacteriia</taxon>
        <taxon>Flavobacteriales</taxon>
        <taxon>Flavobacteriaceae</taxon>
        <taxon>Salegentibacter</taxon>
    </lineage>
</organism>
<reference evidence="2" key="1">
    <citation type="submission" date="2016-11" db="EMBL/GenBank/DDBJ databases">
        <authorList>
            <person name="Varghese N."/>
            <person name="Submissions S."/>
        </authorList>
    </citation>
    <scope>NUCLEOTIDE SEQUENCE [LARGE SCALE GENOMIC DNA]</scope>
    <source>
        <strain evidence="2">DSM 24579</strain>
    </source>
</reference>
<dbReference type="EMBL" id="FQVT01000003">
    <property type="protein sequence ID" value="SHF86212.1"/>
    <property type="molecule type" value="Genomic_DNA"/>
</dbReference>
<gene>
    <name evidence="1" type="ORF">SAMN05444483_10315</name>
</gene>